<name>A0A543C0X0_9ACTN</name>
<protein>
    <submittedName>
        <fullName evidence="2">Nitroimidazol reductase NimA-like FMN-containing flavoprotein (Pyridoxamine 5'-phosphate oxidase superfamily)</fullName>
    </submittedName>
</protein>
<feature type="domain" description="Pyridoxamine 5'-phosphate oxidase N-terminal" evidence="1">
    <location>
        <begin position="26"/>
        <end position="130"/>
    </location>
</feature>
<reference evidence="2 3" key="1">
    <citation type="submission" date="2019-06" db="EMBL/GenBank/DDBJ databases">
        <title>Sequencing the genomes of 1000 actinobacteria strains.</title>
        <authorList>
            <person name="Klenk H.-P."/>
        </authorList>
    </citation>
    <scope>NUCLEOTIDE SEQUENCE [LARGE SCALE GENOMIC DNA]</scope>
    <source>
        <strain evidence="2 3">DSM 102200</strain>
    </source>
</reference>
<keyword evidence="3" id="KW-1185">Reference proteome</keyword>
<dbReference type="OrthoDB" id="3627463at2"/>
<dbReference type="RefSeq" id="WP_141962723.1">
    <property type="nucleotide sequence ID" value="NZ_VFOZ01000002.1"/>
</dbReference>
<dbReference type="Gene3D" id="2.30.110.10">
    <property type="entry name" value="Electron Transport, Fmn-binding Protein, Chain A"/>
    <property type="match status" value="1"/>
</dbReference>
<evidence type="ECO:0000313" key="3">
    <source>
        <dbReference type="Proteomes" id="UP000316096"/>
    </source>
</evidence>
<comment type="caution">
    <text evidence="2">The sequence shown here is derived from an EMBL/GenBank/DDBJ whole genome shotgun (WGS) entry which is preliminary data.</text>
</comment>
<gene>
    <name evidence="2" type="ORF">FB559_8046</name>
</gene>
<dbReference type="Proteomes" id="UP000316096">
    <property type="component" value="Unassembled WGS sequence"/>
</dbReference>
<dbReference type="SUPFAM" id="SSF50475">
    <property type="entry name" value="FMN-binding split barrel"/>
    <property type="match status" value="1"/>
</dbReference>
<evidence type="ECO:0000259" key="1">
    <source>
        <dbReference type="Pfam" id="PF01243"/>
    </source>
</evidence>
<organism evidence="2 3">
    <name type="scientific">Actinoallomurus bryophytorum</name>
    <dbReference type="NCBI Taxonomy" id="1490222"/>
    <lineage>
        <taxon>Bacteria</taxon>
        <taxon>Bacillati</taxon>
        <taxon>Actinomycetota</taxon>
        <taxon>Actinomycetes</taxon>
        <taxon>Streptosporangiales</taxon>
        <taxon>Thermomonosporaceae</taxon>
        <taxon>Actinoallomurus</taxon>
    </lineage>
</organism>
<proteinExistence type="predicted"/>
<dbReference type="Pfam" id="PF01243">
    <property type="entry name" value="PNPOx_N"/>
    <property type="match status" value="1"/>
</dbReference>
<dbReference type="AlphaFoldDB" id="A0A543C0X0"/>
<dbReference type="InterPro" id="IPR011576">
    <property type="entry name" value="Pyridox_Oxase_N"/>
</dbReference>
<sequence>MVRPPARTAEQRRRDTLHRFEHDEDAWVATGDGATPYLVPLSFLWDGDTFLFGTVSSSPTVRNLRPNGRVRLAIGPSRDLVMVEGSAEVSETDEMPAEIGDAFASRVGFDPRALDGYAYFRVRPHRVQAWRESNEIKGRDLMRDGDWIVPG</sequence>
<dbReference type="EMBL" id="VFOZ01000002">
    <property type="protein sequence ID" value="TQL90733.1"/>
    <property type="molecule type" value="Genomic_DNA"/>
</dbReference>
<evidence type="ECO:0000313" key="2">
    <source>
        <dbReference type="EMBL" id="TQL90733.1"/>
    </source>
</evidence>
<accession>A0A543C0X0</accession>
<dbReference type="InterPro" id="IPR012349">
    <property type="entry name" value="Split_barrel_FMN-bd"/>
</dbReference>